<name>A0A1Y0EDH9_9RHOB</name>
<accession>A0A1Y0EDH9</accession>
<dbReference type="KEGG" id="lvs:LOKVESSMR4R_02382"/>
<dbReference type="OrthoDB" id="7868158at2"/>
<dbReference type="EMBL" id="CP021431">
    <property type="protein sequence ID" value="ARU01686.1"/>
    <property type="molecule type" value="Genomic_DNA"/>
</dbReference>
<sequence length="67" mass="7435">MTKTKAATITIDDQTYALADLSEAARAHIANIQFVDQQIQQLNNEWAVCDTARMAYTSAFSRELAKA</sequence>
<gene>
    <name evidence="1" type="ORF">LOKVESSMR4R_02382</name>
</gene>
<organism evidence="1 2">
    <name type="scientific">Yoonia vestfoldensis</name>
    <dbReference type="NCBI Taxonomy" id="245188"/>
    <lineage>
        <taxon>Bacteria</taxon>
        <taxon>Pseudomonadati</taxon>
        <taxon>Pseudomonadota</taxon>
        <taxon>Alphaproteobacteria</taxon>
        <taxon>Rhodobacterales</taxon>
        <taxon>Paracoccaceae</taxon>
        <taxon>Yoonia</taxon>
    </lineage>
</organism>
<dbReference type="Proteomes" id="UP000195273">
    <property type="component" value="Chromosome"/>
</dbReference>
<reference evidence="1 2" key="1">
    <citation type="submission" date="2017-05" db="EMBL/GenBank/DDBJ databases">
        <title>Genome Sequence of Loktanella vestfoldensis Strain SMR4r Isolated from a Culture of the Diatom Skeletonema marinoi.</title>
        <authorList>
            <person name="Topel M."/>
            <person name="Pinder M.I.M."/>
            <person name="Johansson O.N."/>
            <person name="Kourtchenko O."/>
            <person name="Godhe A."/>
            <person name="Clarke A.K."/>
        </authorList>
    </citation>
    <scope>NUCLEOTIDE SEQUENCE [LARGE SCALE GENOMIC DNA]</scope>
    <source>
        <strain evidence="1 2">SMR4r</strain>
    </source>
</reference>
<protein>
    <submittedName>
        <fullName evidence="1">Uncharacterized protein</fullName>
    </submittedName>
</protein>
<dbReference type="AlphaFoldDB" id="A0A1Y0EDH9"/>
<evidence type="ECO:0000313" key="2">
    <source>
        <dbReference type="Proteomes" id="UP000195273"/>
    </source>
</evidence>
<keyword evidence="2" id="KW-1185">Reference proteome</keyword>
<proteinExistence type="predicted"/>
<evidence type="ECO:0000313" key="1">
    <source>
        <dbReference type="EMBL" id="ARU01686.1"/>
    </source>
</evidence>
<dbReference type="RefSeq" id="WP_087208639.1">
    <property type="nucleotide sequence ID" value="NZ_CP021431.1"/>
</dbReference>